<proteinExistence type="predicted"/>
<dbReference type="Proteomes" id="UP000482487">
    <property type="component" value="Unassembled WGS sequence"/>
</dbReference>
<dbReference type="AlphaFoldDB" id="A0A7C9MMT6"/>
<evidence type="ECO:0008006" key="3">
    <source>
        <dbReference type="Google" id="ProtNLM"/>
    </source>
</evidence>
<keyword evidence="2" id="KW-1185">Reference proteome</keyword>
<comment type="caution">
    <text evidence="1">The sequence shown here is derived from an EMBL/GenBank/DDBJ whole genome shotgun (WGS) entry which is preliminary data.</text>
</comment>
<dbReference type="InterPro" id="IPR043129">
    <property type="entry name" value="ATPase_NBD"/>
</dbReference>
<dbReference type="Gene3D" id="3.30.420.40">
    <property type="match status" value="1"/>
</dbReference>
<dbReference type="SUPFAM" id="SSF53067">
    <property type="entry name" value="Actin-like ATPase domain"/>
    <property type="match status" value="1"/>
</dbReference>
<dbReference type="RefSeq" id="WP_160958541.1">
    <property type="nucleotide sequence ID" value="NZ_WVUD01000003.1"/>
</dbReference>
<name>A0A7C9MMT6_9BACT</name>
<dbReference type="OrthoDB" id="5442775at2"/>
<sequence length="506" mass="53114">MPPATSPTLFVPNQPISPYITDWHQAFAALDPAVSAPAEIWFDRGPYPPVVERVRLPCCPDARDRRLVELHLSALINNVLCTAGAKRVSIQARAGFDARLLAAVRGNLLLRPDTFSNMSLSFLHGLIESVLGTALSIDAESEQIQALRLLDRAVAQIPNPSASEKPLRPGTALAVNIGQHLTRWGLVRFAADGGATVLGLSRRETSPDGTPRCLTDEIREILAAIRSSLGAAAATVSAVGISLAVTVLDGIVRPVPDFGLFATCPELSCNQATDLLVAAGQEAFPGRPVSVVNDAKAQALYAFHDAGGGLAAGGRHLLAVRLGACPCVHCLDGNGHSVPAFDEYGWLVTAACAPQSGGPLFSTLRFPLSHYGVAAAAHELGLLATHHLDIEEAIPFFHKRLLGNDPLACHEAAAVYGILGAHLAMLAAEIHRRRPIGAVVVLGSQTNRLDAPVFAAMRDGYAAFAAKRPLVPDQARLVLVKDASARAGLIGAARLALARAQTAAAA</sequence>
<dbReference type="EMBL" id="WVUD01000003">
    <property type="protein sequence ID" value="MYL82092.1"/>
    <property type="molecule type" value="Genomic_DNA"/>
</dbReference>
<evidence type="ECO:0000313" key="1">
    <source>
        <dbReference type="EMBL" id="MYL82092.1"/>
    </source>
</evidence>
<organism evidence="1 2">
    <name type="scientific">Solidesulfovibrio aerotolerans</name>
    <dbReference type="NCBI Taxonomy" id="295255"/>
    <lineage>
        <taxon>Bacteria</taxon>
        <taxon>Pseudomonadati</taxon>
        <taxon>Thermodesulfobacteriota</taxon>
        <taxon>Desulfovibrionia</taxon>
        <taxon>Desulfovibrionales</taxon>
        <taxon>Desulfovibrionaceae</taxon>
        <taxon>Solidesulfovibrio</taxon>
    </lineage>
</organism>
<evidence type="ECO:0000313" key="2">
    <source>
        <dbReference type="Proteomes" id="UP000482487"/>
    </source>
</evidence>
<protein>
    <recommendedName>
        <fullName evidence="3">ROK family protein</fullName>
    </recommendedName>
</protein>
<accession>A0A7C9MMT6</accession>
<reference evidence="1 2" key="1">
    <citation type="submission" date="2020-01" db="EMBL/GenBank/DDBJ databases">
        <title>Genome sequence of Desulfovibrio aerotolerans DSM 16695(T).</title>
        <authorList>
            <person name="Karnachuk O."/>
            <person name="Avakyan M."/>
            <person name="Mardanov A."/>
            <person name="Kadnikov V."/>
            <person name="Ravin N."/>
        </authorList>
    </citation>
    <scope>NUCLEOTIDE SEQUENCE [LARGE SCALE GENOMIC DNA]</scope>
    <source>
        <strain evidence="1 2">DSM 16695</strain>
    </source>
</reference>
<gene>
    <name evidence="1" type="ORF">GTA51_02930</name>
</gene>